<keyword evidence="4 10" id="KW-0479">Metal-binding</keyword>
<feature type="domain" description="P-type ATPase A" evidence="12">
    <location>
        <begin position="251"/>
        <end position="350"/>
    </location>
</feature>
<protein>
    <recommendedName>
        <fullName evidence="8">P-type Zn(2+) transporter</fullName>
        <ecNumber evidence="8">7.2.2.12</ecNumber>
    </recommendedName>
</protein>
<dbReference type="PROSITE" id="PS00154">
    <property type="entry name" value="ATPASE_E1_E2"/>
    <property type="match status" value="1"/>
</dbReference>
<dbReference type="CDD" id="cd07548">
    <property type="entry name" value="P-type_ATPase-Cd_Zn_Co_like"/>
    <property type="match status" value="1"/>
</dbReference>
<dbReference type="GO" id="GO:0046872">
    <property type="term" value="F:metal ion binding"/>
    <property type="evidence" value="ECO:0007669"/>
    <property type="project" value="UniProtKB-KW"/>
</dbReference>
<dbReference type="Proteomes" id="UP001139521">
    <property type="component" value="Unassembled WGS sequence"/>
</dbReference>
<name>A0A9X2CL83_9FLAO</name>
<evidence type="ECO:0000256" key="8">
    <source>
        <dbReference type="ARBA" id="ARBA00039097"/>
    </source>
</evidence>
<feature type="compositionally biased region" description="Basic and acidic residues" evidence="11">
    <location>
        <begin position="103"/>
        <end position="126"/>
    </location>
</feature>
<evidence type="ECO:0000256" key="9">
    <source>
        <dbReference type="ARBA" id="ARBA00047308"/>
    </source>
</evidence>
<feature type="region of interest" description="Disordered" evidence="11">
    <location>
        <begin position="55"/>
        <end position="126"/>
    </location>
</feature>
<dbReference type="GO" id="GO:0005886">
    <property type="term" value="C:plasma membrane"/>
    <property type="evidence" value="ECO:0007669"/>
    <property type="project" value="UniProtKB-SubCell"/>
</dbReference>
<dbReference type="PANTHER" id="PTHR48085:SF5">
    <property type="entry name" value="CADMIUM_ZINC-TRANSPORTING ATPASE HMA4-RELATED"/>
    <property type="match status" value="1"/>
</dbReference>
<feature type="transmembrane region" description="Helical" evidence="10">
    <location>
        <begin position="725"/>
        <end position="744"/>
    </location>
</feature>
<evidence type="ECO:0000313" key="13">
    <source>
        <dbReference type="EMBL" id="MCL6218220.1"/>
    </source>
</evidence>
<keyword evidence="14" id="KW-1185">Reference proteome</keyword>
<dbReference type="GO" id="GO:0016463">
    <property type="term" value="F:P-type zinc transporter activity"/>
    <property type="evidence" value="ECO:0007669"/>
    <property type="project" value="UniProtKB-EC"/>
</dbReference>
<dbReference type="SFLD" id="SFLDF00027">
    <property type="entry name" value="p-type_atpase"/>
    <property type="match status" value="1"/>
</dbReference>
<evidence type="ECO:0000256" key="7">
    <source>
        <dbReference type="ARBA" id="ARBA00023136"/>
    </source>
</evidence>
<feature type="transmembrane region" description="Helical" evidence="10">
    <location>
        <begin position="166"/>
        <end position="184"/>
    </location>
</feature>
<dbReference type="SUPFAM" id="SSF81665">
    <property type="entry name" value="Calcium ATPase, transmembrane domain M"/>
    <property type="match status" value="1"/>
</dbReference>
<dbReference type="GO" id="GO:0015086">
    <property type="term" value="F:cadmium ion transmembrane transporter activity"/>
    <property type="evidence" value="ECO:0007669"/>
    <property type="project" value="TreeGrafter"/>
</dbReference>
<feature type="transmembrane region" description="Helical" evidence="10">
    <location>
        <begin position="134"/>
        <end position="154"/>
    </location>
</feature>
<dbReference type="InterPro" id="IPR023214">
    <property type="entry name" value="HAD_sf"/>
</dbReference>
<dbReference type="Pfam" id="PF00702">
    <property type="entry name" value="Hydrolase"/>
    <property type="match status" value="1"/>
</dbReference>
<dbReference type="NCBIfam" id="TIGR01512">
    <property type="entry name" value="ATPase-IB2_Cd"/>
    <property type="match status" value="1"/>
</dbReference>
<keyword evidence="10" id="KW-0547">Nucleotide-binding</keyword>
<evidence type="ECO:0000256" key="5">
    <source>
        <dbReference type="ARBA" id="ARBA00022967"/>
    </source>
</evidence>
<dbReference type="SFLD" id="SFLDG00002">
    <property type="entry name" value="C1.7:_P-type_atpase_like"/>
    <property type="match status" value="1"/>
</dbReference>
<dbReference type="SUPFAM" id="SSF56784">
    <property type="entry name" value="HAD-like"/>
    <property type="match status" value="1"/>
</dbReference>
<evidence type="ECO:0000259" key="12">
    <source>
        <dbReference type="Pfam" id="PF00122"/>
    </source>
</evidence>
<proteinExistence type="inferred from homology"/>
<dbReference type="EC" id="7.2.2.12" evidence="8"/>
<dbReference type="InterPro" id="IPR036412">
    <property type="entry name" value="HAD-like_sf"/>
</dbReference>
<evidence type="ECO:0000256" key="3">
    <source>
        <dbReference type="ARBA" id="ARBA00022692"/>
    </source>
</evidence>
<dbReference type="InterPro" id="IPR008250">
    <property type="entry name" value="ATPase_P-typ_transduc_dom_A_sf"/>
</dbReference>
<feature type="compositionally biased region" description="Basic residues" evidence="11">
    <location>
        <begin position="84"/>
        <end position="102"/>
    </location>
</feature>
<dbReference type="InterPro" id="IPR027256">
    <property type="entry name" value="P-typ_ATPase_IB"/>
</dbReference>
<evidence type="ECO:0000256" key="4">
    <source>
        <dbReference type="ARBA" id="ARBA00022723"/>
    </source>
</evidence>
<evidence type="ECO:0000256" key="10">
    <source>
        <dbReference type="RuleBase" id="RU362081"/>
    </source>
</evidence>
<accession>A0A9X2CL83</accession>
<evidence type="ECO:0000256" key="1">
    <source>
        <dbReference type="ARBA" id="ARBA00004370"/>
    </source>
</evidence>
<dbReference type="NCBIfam" id="TIGR01494">
    <property type="entry name" value="ATPase_P-type"/>
    <property type="match status" value="1"/>
</dbReference>
<dbReference type="AlphaFoldDB" id="A0A9X2CL83"/>
<dbReference type="InterPro" id="IPR023299">
    <property type="entry name" value="ATPase_P-typ_cyto_dom_N"/>
</dbReference>
<dbReference type="PANTHER" id="PTHR48085">
    <property type="entry name" value="CADMIUM/ZINC-TRANSPORTING ATPASE HMA2-RELATED"/>
    <property type="match status" value="1"/>
</dbReference>
<dbReference type="InterPro" id="IPR051014">
    <property type="entry name" value="Cation_Transport_ATPase_IB"/>
</dbReference>
<sequence length="751" mass="81644">MSKLCCSTDNNLNLVKKKEHKHKYDTQGNQLCCVRTEKIYEKAGAADLLKDANHKDDGHGHTDGSSCSEDDAGHCDDEEDHHDHSHHHHDHGHKHSHNKKGGHNHDHGHDHSHGHGHSHGDDHDHSHDIEGKTAFQLFMPAGISLILLLIAIGLDNYFPQDWFTGWVRIAWYVIAYIPVGLPVIKEAIESIRYKDFFSEFFLMGIATIGAFAIGEYPEAVAVMLFYSVGEVFQTIAVSRAKGNIKALLDQRPDEVTVLRAGKAVVIKAEDANIGDIIQLKPGEKLGLDGELVSDSASFNTAALTGESKPDTKGKGDTVLAGMINLNTVSQIKVTTDYADSKLSKILELVQDATSQKAPTELFIRKFSKVYTPIVVYLSIAITLLPALFVDNYVFSEWLYRALVFLVISCPCALVISIPLGYFGGIGAASRNGILFKGSNFLDILAKVENVVMDKTGTMTEGVFKVQEVFIKPEFNKDEILNLVNVLESQSTHPVATAIHNYWGEVDTTVKLENTEEIAGHGLKTTVNGKELLVGNFKLLDKFNISHDADTANIVYTVIAIAYGGKFAGYITISDSIKVDAKAAVDKLRKMGVRTTMLSGDKNTVVQYVSNQLGIDSAYGDLLPEDKVNKVKEIKSRNGSVAFIGDGVNDAPVIALSDAGIAMGGLGSDAAIETADVVIQDDMPSKIPMAINIGKQTKKIVYQNIVLAFGVKAIVLILGAGGLATMWEAVFADVGVALLAILNAVRIQKMKF</sequence>
<gene>
    <name evidence="13" type="primary">cadA</name>
    <name evidence="13" type="ORF">L1967_07920</name>
</gene>
<keyword evidence="7 10" id="KW-0472">Membrane</keyword>
<dbReference type="InterPro" id="IPR018303">
    <property type="entry name" value="ATPase_P-typ_P_site"/>
</dbReference>
<evidence type="ECO:0000256" key="2">
    <source>
        <dbReference type="ARBA" id="ARBA00006024"/>
    </source>
</evidence>
<feature type="transmembrane region" description="Helical" evidence="10">
    <location>
        <begin position="401"/>
        <end position="422"/>
    </location>
</feature>
<comment type="similarity">
    <text evidence="2 10">Belongs to the cation transport ATPase (P-type) (TC 3.A.3) family. Type IB subfamily.</text>
</comment>
<dbReference type="InterPro" id="IPR023298">
    <property type="entry name" value="ATPase_P-typ_TM_dom_sf"/>
</dbReference>
<feature type="transmembrane region" description="Helical" evidence="10">
    <location>
        <begin position="369"/>
        <end position="389"/>
    </location>
</feature>
<dbReference type="InterPro" id="IPR001757">
    <property type="entry name" value="P_typ_ATPase"/>
</dbReference>
<dbReference type="NCBIfam" id="TIGR01525">
    <property type="entry name" value="ATPase-IB_hvy"/>
    <property type="match status" value="1"/>
</dbReference>
<feature type="transmembrane region" description="Helical" evidence="10">
    <location>
        <begin position="196"/>
        <end position="213"/>
    </location>
</feature>
<organism evidence="13 14">
    <name type="scientific">Zunongwangia pacifica</name>
    <dbReference type="NCBI Taxonomy" id="2911062"/>
    <lineage>
        <taxon>Bacteria</taxon>
        <taxon>Pseudomonadati</taxon>
        <taxon>Bacteroidota</taxon>
        <taxon>Flavobacteriia</taxon>
        <taxon>Flavobacteriales</taxon>
        <taxon>Flavobacteriaceae</taxon>
        <taxon>Zunongwangia</taxon>
    </lineage>
</organism>
<feature type="transmembrane region" description="Helical" evidence="10">
    <location>
        <begin position="219"/>
        <end position="237"/>
    </location>
</feature>
<evidence type="ECO:0000313" key="14">
    <source>
        <dbReference type="Proteomes" id="UP001139521"/>
    </source>
</evidence>
<dbReference type="Gene3D" id="3.40.50.1000">
    <property type="entry name" value="HAD superfamily/HAD-like"/>
    <property type="match status" value="1"/>
</dbReference>
<dbReference type="Gene3D" id="3.40.1110.10">
    <property type="entry name" value="Calcium-transporting ATPase, cytoplasmic domain N"/>
    <property type="match status" value="1"/>
</dbReference>
<dbReference type="RefSeq" id="WP_050377143.1">
    <property type="nucleotide sequence ID" value="NZ_JAKHSK010000009.1"/>
</dbReference>
<evidence type="ECO:0000256" key="11">
    <source>
        <dbReference type="SAM" id="MobiDB-lite"/>
    </source>
</evidence>
<dbReference type="SFLD" id="SFLDS00003">
    <property type="entry name" value="Haloacid_Dehalogenase"/>
    <property type="match status" value="1"/>
</dbReference>
<evidence type="ECO:0000256" key="6">
    <source>
        <dbReference type="ARBA" id="ARBA00022989"/>
    </source>
</evidence>
<keyword evidence="5" id="KW-1278">Translocase</keyword>
<keyword evidence="10" id="KW-1003">Cell membrane</keyword>
<dbReference type="InterPro" id="IPR059000">
    <property type="entry name" value="ATPase_P-type_domA"/>
</dbReference>
<dbReference type="EMBL" id="JAKHSK010000009">
    <property type="protein sequence ID" value="MCL6218220.1"/>
    <property type="molecule type" value="Genomic_DNA"/>
</dbReference>
<comment type="subcellular location">
    <subcellularLocation>
        <location evidence="10">Cell membrane</location>
    </subcellularLocation>
    <subcellularLocation>
        <location evidence="1">Membrane</location>
    </subcellularLocation>
</comment>
<keyword evidence="3 10" id="KW-0812">Transmembrane</keyword>
<feature type="transmembrane region" description="Helical" evidence="10">
    <location>
        <begin position="699"/>
        <end position="719"/>
    </location>
</feature>
<comment type="catalytic activity">
    <reaction evidence="9">
        <text>Zn(2+)(in) + ATP + H2O = Zn(2+)(out) + ADP + phosphate + H(+)</text>
        <dbReference type="Rhea" id="RHEA:20621"/>
        <dbReference type="ChEBI" id="CHEBI:15377"/>
        <dbReference type="ChEBI" id="CHEBI:15378"/>
        <dbReference type="ChEBI" id="CHEBI:29105"/>
        <dbReference type="ChEBI" id="CHEBI:30616"/>
        <dbReference type="ChEBI" id="CHEBI:43474"/>
        <dbReference type="ChEBI" id="CHEBI:456216"/>
        <dbReference type="EC" id="7.2.2.12"/>
    </reaction>
</comment>
<dbReference type="Gene3D" id="2.70.150.10">
    <property type="entry name" value="Calcium-transporting ATPase, cytoplasmic transduction domain A"/>
    <property type="match status" value="1"/>
</dbReference>
<dbReference type="PRINTS" id="PR00119">
    <property type="entry name" value="CATATPASE"/>
</dbReference>
<dbReference type="InterPro" id="IPR044492">
    <property type="entry name" value="P_typ_ATPase_HD_dom"/>
</dbReference>
<dbReference type="GO" id="GO:0016887">
    <property type="term" value="F:ATP hydrolysis activity"/>
    <property type="evidence" value="ECO:0007669"/>
    <property type="project" value="InterPro"/>
</dbReference>
<dbReference type="GO" id="GO:0005524">
    <property type="term" value="F:ATP binding"/>
    <property type="evidence" value="ECO:0007669"/>
    <property type="project" value="UniProtKB-UniRule"/>
</dbReference>
<dbReference type="Pfam" id="PF00122">
    <property type="entry name" value="E1-E2_ATPase"/>
    <property type="match status" value="1"/>
</dbReference>
<comment type="caution">
    <text evidence="13">The sequence shown here is derived from an EMBL/GenBank/DDBJ whole genome shotgun (WGS) entry which is preliminary data.</text>
</comment>
<keyword evidence="10" id="KW-0067">ATP-binding</keyword>
<keyword evidence="6 10" id="KW-1133">Transmembrane helix</keyword>
<dbReference type="SUPFAM" id="SSF81653">
    <property type="entry name" value="Calcium ATPase, transduction domain A"/>
    <property type="match status" value="1"/>
</dbReference>
<reference evidence="13" key="1">
    <citation type="submission" date="2022-01" db="EMBL/GenBank/DDBJ databases">
        <title>Genome sequencing of Zunongwangia sp. M21534 genome.</title>
        <authorList>
            <person name="Chen Y."/>
            <person name="Dong C."/>
            <person name="Shao Z."/>
        </authorList>
    </citation>
    <scope>NUCLEOTIDE SEQUENCE</scope>
    <source>
        <strain evidence="13">MCCC M21534</strain>
    </source>
</reference>